<dbReference type="InterPro" id="IPR015353">
    <property type="entry name" value="Rubisco_LSMT_subst-bd"/>
</dbReference>
<dbReference type="OMA" id="QHIDGIF"/>
<evidence type="ECO:0000259" key="4">
    <source>
        <dbReference type="Pfam" id="PF09273"/>
    </source>
</evidence>
<feature type="domain" description="Rubisco LSMT substrate-binding" evidence="4">
    <location>
        <begin position="273"/>
        <end position="397"/>
    </location>
</feature>
<dbReference type="Pfam" id="PF09273">
    <property type="entry name" value="Rubis-subs-bind"/>
    <property type="match status" value="1"/>
</dbReference>
<dbReference type="Proteomes" id="UP000054928">
    <property type="component" value="Unassembled WGS sequence"/>
</dbReference>
<protein>
    <submittedName>
        <fullName evidence="5">Histone-lysine n-methyltransferase setd3 isoform a</fullName>
    </submittedName>
</protein>
<dbReference type="InterPro" id="IPR036464">
    <property type="entry name" value="Rubisco_LSMT_subst-bd_sf"/>
</dbReference>
<dbReference type="GO" id="GO:0016279">
    <property type="term" value="F:protein-lysine N-methyltransferase activity"/>
    <property type="evidence" value="ECO:0007669"/>
    <property type="project" value="TreeGrafter"/>
</dbReference>
<keyword evidence="6" id="KW-1185">Reference proteome</keyword>
<dbReference type="AlphaFoldDB" id="A0A0P1ABL0"/>
<dbReference type="STRING" id="4781.A0A0P1ABL0"/>
<dbReference type="InterPro" id="IPR050600">
    <property type="entry name" value="SETD3_SETD6_MTase"/>
</dbReference>
<keyword evidence="1 5" id="KW-0489">Methyltransferase</keyword>
<proteinExistence type="predicted"/>
<dbReference type="GeneID" id="36403437"/>
<evidence type="ECO:0000256" key="1">
    <source>
        <dbReference type="ARBA" id="ARBA00022603"/>
    </source>
</evidence>
<accession>A0A0P1ABL0</accession>
<dbReference type="PANTHER" id="PTHR13271:SF137">
    <property type="entry name" value="SET DOMAIN-CONTAINING PROTEIN"/>
    <property type="match status" value="1"/>
</dbReference>
<dbReference type="SUPFAM" id="SSF82199">
    <property type="entry name" value="SET domain"/>
    <property type="match status" value="1"/>
</dbReference>
<evidence type="ECO:0000313" key="6">
    <source>
        <dbReference type="Proteomes" id="UP000054928"/>
    </source>
</evidence>
<dbReference type="SUPFAM" id="SSF81822">
    <property type="entry name" value="RuBisCo LSMT C-terminal, substrate-binding domain"/>
    <property type="match status" value="1"/>
</dbReference>
<keyword evidence="2 5" id="KW-0808">Transferase</keyword>
<evidence type="ECO:0000256" key="2">
    <source>
        <dbReference type="ARBA" id="ARBA00022679"/>
    </source>
</evidence>
<dbReference type="InterPro" id="IPR046341">
    <property type="entry name" value="SET_dom_sf"/>
</dbReference>
<dbReference type="Gene3D" id="3.90.1410.10">
    <property type="entry name" value="set domain protein methyltransferase, domain 1"/>
    <property type="match status" value="1"/>
</dbReference>
<reference evidence="6" key="1">
    <citation type="submission" date="2014-09" db="EMBL/GenBank/DDBJ databases">
        <authorList>
            <person name="Sharma Rahul"/>
            <person name="Thines Marco"/>
        </authorList>
    </citation>
    <scope>NUCLEOTIDE SEQUENCE [LARGE SCALE GENOMIC DNA]</scope>
</reference>
<dbReference type="GO" id="GO:0032259">
    <property type="term" value="P:methylation"/>
    <property type="evidence" value="ECO:0007669"/>
    <property type="project" value="UniProtKB-KW"/>
</dbReference>
<keyword evidence="3" id="KW-0949">S-adenosyl-L-methionine</keyword>
<dbReference type="OrthoDB" id="441812at2759"/>
<evidence type="ECO:0000313" key="5">
    <source>
        <dbReference type="EMBL" id="CEG38301.1"/>
    </source>
</evidence>
<dbReference type="Gene3D" id="3.90.1420.10">
    <property type="entry name" value="Rubisco LSMT, substrate-binding domain"/>
    <property type="match status" value="1"/>
</dbReference>
<organism evidence="5 6">
    <name type="scientific">Plasmopara halstedii</name>
    <name type="common">Downy mildew of sunflower</name>
    <dbReference type="NCBI Taxonomy" id="4781"/>
    <lineage>
        <taxon>Eukaryota</taxon>
        <taxon>Sar</taxon>
        <taxon>Stramenopiles</taxon>
        <taxon>Oomycota</taxon>
        <taxon>Peronosporomycetes</taxon>
        <taxon>Peronosporales</taxon>
        <taxon>Peronosporaceae</taxon>
        <taxon>Plasmopara</taxon>
    </lineage>
</organism>
<name>A0A0P1ABL0_PLAHL</name>
<dbReference type="PANTHER" id="PTHR13271">
    <property type="entry name" value="UNCHARACTERIZED PUTATIVE METHYLTRANSFERASE"/>
    <property type="match status" value="1"/>
</dbReference>
<dbReference type="EMBL" id="CCYD01000321">
    <property type="protein sequence ID" value="CEG38301.1"/>
    <property type="molecule type" value="Genomic_DNA"/>
</dbReference>
<dbReference type="CDD" id="cd10527">
    <property type="entry name" value="SET_LSMT"/>
    <property type="match status" value="1"/>
</dbReference>
<sequence length="431" mass="49204">MSSPVVTALLEWLEANGSVENRLNIRYLGRDEGHGVFAKQNLERGQMTLQVPYKLTMNVESAAASDLQPIVAAYPQLPDDEILALHLMHERSKAFKSFYAPFIASLPTTFDLPLLWSESELDELKGSNVSLLTRLMKERLKRDFKSIHVAIIDEFSYLFSTLPTLSFDDYTWAMIVIWSRAFGITKGGKYLRVLCPAMDMFNHDAKLTNSLDEFISFNEETQMLTHHVPNDVVAGSALMISYGKYSNAKLLYSYGFVANENSRRTLDFWMKIPPTDPFLKIKQTILDTNELTKNQTYDFCGTMFTNDVDERLLATLRVILMNEEEFQSCEKAFNRSILSLRNEVAVYDNLQHACRRKLASFPTTLEEDEKILADIQISTNLRLLSAVQVRAEDKQVLIGVIDTLEQWKHALASNPLVYPPSITRCKVRNDK</sequence>
<dbReference type="RefSeq" id="XP_024574670.1">
    <property type="nucleotide sequence ID" value="XM_024723722.1"/>
</dbReference>
<evidence type="ECO:0000256" key="3">
    <source>
        <dbReference type="ARBA" id="ARBA00022691"/>
    </source>
</evidence>